<dbReference type="Proteomes" id="UP001164737">
    <property type="component" value="Chromosome"/>
</dbReference>
<gene>
    <name evidence="1" type="ORF">OEG85_02085</name>
</gene>
<reference evidence="1" key="1">
    <citation type="submission" date="2022-10" db="EMBL/GenBank/DDBJ databases">
        <title>Complete genome sequence resource for Xanthomonas hortorum isolated from Greek Oregano.</title>
        <authorList>
            <person name="Gonzalez-Tobon J."/>
            <person name="Helmann T.C."/>
            <person name="Daughtrey M."/>
            <person name="Stodghill P.V."/>
            <person name="Filiatrault M.J."/>
        </authorList>
    </citation>
    <scope>NUCLEOTIDE SEQUENCE</scope>
    <source>
        <strain evidence="1">Oregano 108</strain>
    </source>
</reference>
<dbReference type="RefSeq" id="WP_268213854.1">
    <property type="nucleotide sequence ID" value="NZ_CP107241.1"/>
</dbReference>
<sequence>MGETEGNRPLTEEERALARYMLEHGTTEARDFIEQLERAEATSWRCPCGCASINFQLQGHAPAPPGVHVLGDYVFDSDGEHSGAFIYSCNGVLSGIEVYGLSGDAPHFLPAPLTLRPLSSESPSVAGG</sequence>
<evidence type="ECO:0000313" key="1">
    <source>
        <dbReference type="EMBL" id="WAH64813.1"/>
    </source>
</evidence>
<dbReference type="AlphaFoldDB" id="A0AA47EUX6"/>
<organism evidence="1 2">
    <name type="scientific">Xanthomonas hortorum</name>
    <dbReference type="NCBI Taxonomy" id="56454"/>
    <lineage>
        <taxon>Bacteria</taxon>
        <taxon>Pseudomonadati</taxon>
        <taxon>Pseudomonadota</taxon>
        <taxon>Gammaproteobacteria</taxon>
        <taxon>Lysobacterales</taxon>
        <taxon>Lysobacteraceae</taxon>
        <taxon>Xanthomonas</taxon>
    </lineage>
</organism>
<protein>
    <submittedName>
        <fullName evidence="1">Uncharacterized protein</fullName>
    </submittedName>
</protein>
<name>A0AA47EUX6_9XANT</name>
<dbReference type="EMBL" id="CP107241">
    <property type="protein sequence ID" value="WAH64813.1"/>
    <property type="molecule type" value="Genomic_DNA"/>
</dbReference>
<accession>A0AA47EUX6</accession>
<proteinExistence type="predicted"/>
<evidence type="ECO:0000313" key="2">
    <source>
        <dbReference type="Proteomes" id="UP001164737"/>
    </source>
</evidence>